<evidence type="ECO:0000256" key="4">
    <source>
        <dbReference type="ARBA" id="ARBA00022692"/>
    </source>
</evidence>
<dbReference type="PANTHER" id="PTHR13509">
    <property type="entry name" value="SEC61 SUBUNIT BETA"/>
    <property type="match status" value="1"/>
</dbReference>
<proteinExistence type="inferred from homology"/>
<evidence type="ECO:0000256" key="7">
    <source>
        <dbReference type="ARBA" id="ARBA00022989"/>
    </source>
</evidence>
<evidence type="ECO:0000256" key="5">
    <source>
        <dbReference type="ARBA" id="ARBA00022824"/>
    </source>
</evidence>
<protein>
    <recommendedName>
        <fullName evidence="14">Protein transport protein Sec61 subunit beta</fullName>
    </recommendedName>
</protein>
<dbReference type="InterPro" id="IPR016482">
    <property type="entry name" value="SecG/Sec61-beta/Sbh"/>
</dbReference>
<name>A0A8S1INW7_9CHLO</name>
<comment type="caution">
    <text evidence="12">The sequence shown here is derived from an EMBL/GenBank/DDBJ whole genome shotgun (WGS) entry which is preliminary data.</text>
</comment>
<evidence type="ECO:0000256" key="8">
    <source>
        <dbReference type="ARBA" id="ARBA00023010"/>
    </source>
</evidence>
<evidence type="ECO:0000256" key="2">
    <source>
        <dbReference type="ARBA" id="ARBA00006103"/>
    </source>
</evidence>
<dbReference type="GO" id="GO:0005784">
    <property type="term" value="C:Sec61 translocon complex"/>
    <property type="evidence" value="ECO:0007669"/>
    <property type="project" value="InterPro"/>
</dbReference>
<feature type="compositionally biased region" description="Gly residues" evidence="10">
    <location>
        <begin position="43"/>
        <end position="52"/>
    </location>
</feature>
<dbReference type="InterPro" id="IPR030671">
    <property type="entry name" value="Sec61-beta/Sbh"/>
</dbReference>
<organism evidence="12 13">
    <name type="scientific">Ostreobium quekettii</name>
    <dbReference type="NCBI Taxonomy" id="121088"/>
    <lineage>
        <taxon>Eukaryota</taxon>
        <taxon>Viridiplantae</taxon>
        <taxon>Chlorophyta</taxon>
        <taxon>core chlorophytes</taxon>
        <taxon>Ulvophyceae</taxon>
        <taxon>TCBD clade</taxon>
        <taxon>Bryopsidales</taxon>
        <taxon>Ostreobineae</taxon>
        <taxon>Ostreobiaceae</taxon>
        <taxon>Ostreobium</taxon>
    </lineage>
</organism>
<evidence type="ECO:0008006" key="14">
    <source>
        <dbReference type="Google" id="ProtNLM"/>
    </source>
</evidence>
<reference evidence="12" key="1">
    <citation type="submission" date="2020-12" db="EMBL/GenBank/DDBJ databases">
        <authorList>
            <person name="Iha C."/>
        </authorList>
    </citation>
    <scope>NUCLEOTIDE SEQUENCE</scope>
</reference>
<evidence type="ECO:0000256" key="10">
    <source>
        <dbReference type="SAM" id="MobiDB-lite"/>
    </source>
</evidence>
<evidence type="ECO:0000256" key="6">
    <source>
        <dbReference type="ARBA" id="ARBA00022927"/>
    </source>
</evidence>
<gene>
    <name evidence="12" type="ORF">OSTQU699_LOCUS1795</name>
</gene>
<evidence type="ECO:0000256" key="11">
    <source>
        <dbReference type="SAM" id="Phobius"/>
    </source>
</evidence>
<evidence type="ECO:0000256" key="3">
    <source>
        <dbReference type="ARBA" id="ARBA00022448"/>
    </source>
</evidence>
<keyword evidence="9 11" id="KW-0472">Membrane</keyword>
<evidence type="ECO:0000313" key="12">
    <source>
        <dbReference type="EMBL" id="CAD7696434.1"/>
    </source>
</evidence>
<keyword evidence="8" id="KW-0811">Translocation</keyword>
<comment type="similarity">
    <text evidence="2">Belongs to the SEC61-beta family.</text>
</comment>
<keyword evidence="7 11" id="KW-1133">Transmembrane helix</keyword>
<keyword evidence="4 11" id="KW-0812">Transmembrane</keyword>
<keyword evidence="3" id="KW-0813">Transport</keyword>
<comment type="subcellular location">
    <subcellularLocation>
        <location evidence="1">Endoplasmic reticulum membrane</location>
        <topology evidence="1">Single-pass membrane protein</topology>
    </subcellularLocation>
</comment>
<dbReference type="Pfam" id="PF03911">
    <property type="entry name" value="Sec61_beta"/>
    <property type="match status" value="1"/>
</dbReference>
<keyword evidence="6" id="KW-0653">Protein transport</keyword>
<dbReference type="Proteomes" id="UP000708148">
    <property type="component" value="Unassembled WGS sequence"/>
</dbReference>
<sequence length="100" mass="9906">MAKGSMSQTSTTAGNRGGGGRGGSTAPPAAALRRRTAGRTSSGTGGPSGGGMSRVSQGLMNFYTDDSPGLKIPPVVVVIMSLGFIGFVTLLHVIGKVRGA</sequence>
<feature type="transmembrane region" description="Helical" evidence="11">
    <location>
        <begin position="72"/>
        <end position="94"/>
    </location>
</feature>
<evidence type="ECO:0000313" key="13">
    <source>
        <dbReference type="Proteomes" id="UP000708148"/>
    </source>
</evidence>
<dbReference type="GO" id="GO:0006886">
    <property type="term" value="P:intracellular protein transport"/>
    <property type="evidence" value="ECO:0007669"/>
    <property type="project" value="InterPro"/>
</dbReference>
<feature type="region of interest" description="Disordered" evidence="10">
    <location>
        <begin position="1"/>
        <end position="57"/>
    </location>
</feature>
<evidence type="ECO:0000256" key="1">
    <source>
        <dbReference type="ARBA" id="ARBA00004389"/>
    </source>
</evidence>
<evidence type="ECO:0000256" key="9">
    <source>
        <dbReference type="ARBA" id="ARBA00023136"/>
    </source>
</evidence>
<keyword evidence="13" id="KW-1185">Reference proteome</keyword>
<dbReference type="OrthoDB" id="5401193at2759"/>
<dbReference type="AlphaFoldDB" id="A0A8S1INW7"/>
<dbReference type="EMBL" id="CAJHUC010000478">
    <property type="protein sequence ID" value="CAD7696434.1"/>
    <property type="molecule type" value="Genomic_DNA"/>
</dbReference>
<accession>A0A8S1INW7</accession>
<keyword evidence="5" id="KW-0256">Endoplasmic reticulum</keyword>